<keyword evidence="1" id="KW-0805">Transcription regulation</keyword>
<reference evidence="5" key="1">
    <citation type="submission" date="2020-10" db="EMBL/GenBank/DDBJ databases">
        <authorList>
            <person name="Gilroy R."/>
        </authorList>
    </citation>
    <scope>NUCLEOTIDE SEQUENCE</scope>
    <source>
        <strain evidence="5">CHK191-8634</strain>
    </source>
</reference>
<evidence type="ECO:0000259" key="4">
    <source>
        <dbReference type="PROSITE" id="PS50995"/>
    </source>
</evidence>
<dbReference type="InterPro" id="IPR036388">
    <property type="entry name" value="WH-like_DNA-bd_sf"/>
</dbReference>
<reference evidence="5" key="2">
    <citation type="journal article" date="2021" name="PeerJ">
        <title>Extensive microbial diversity within the chicken gut microbiome revealed by metagenomics and culture.</title>
        <authorList>
            <person name="Gilroy R."/>
            <person name="Ravi A."/>
            <person name="Getino M."/>
            <person name="Pursley I."/>
            <person name="Horton D.L."/>
            <person name="Alikhan N.F."/>
            <person name="Baker D."/>
            <person name="Gharbi K."/>
            <person name="Hall N."/>
            <person name="Watson M."/>
            <person name="Adriaenssens E.M."/>
            <person name="Foster-Nyarko E."/>
            <person name="Jarju S."/>
            <person name="Secka A."/>
            <person name="Antonio M."/>
            <person name="Oren A."/>
            <person name="Chaudhuri R.R."/>
            <person name="La Ragione R."/>
            <person name="Hildebrand F."/>
            <person name="Pallen M.J."/>
        </authorList>
    </citation>
    <scope>NUCLEOTIDE SEQUENCE</scope>
    <source>
        <strain evidence="5">CHK191-8634</strain>
    </source>
</reference>
<evidence type="ECO:0000256" key="1">
    <source>
        <dbReference type="ARBA" id="ARBA00023015"/>
    </source>
</evidence>
<dbReference type="Gene3D" id="1.10.10.10">
    <property type="entry name" value="Winged helix-like DNA-binding domain superfamily/Winged helix DNA-binding domain"/>
    <property type="match status" value="1"/>
</dbReference>
<dbReference type="InterPro" id="IPR036390">
    <property type="entry name" value="WH_DNA-bd_sf"/>
</dbReference>
<organism evidence="5 6">
    <name type="scientific">Candidatus Ventrousia excrementavium</name>
    <dbReference type="NCBI Taxonomy" id="2840961"/>
    <lineage>
        <taxon>Bacteria</taxon>
        <taxon>Bacillati</taxon>
        <taxon>Bacillota</taxon>
        <taxon>Clostridia</taxon>
        <taxon>Eubacteriales</taxon>
        <taxon>Clostridiaceae</taxon>
        <taxon>Clostridiaceae incertae sedis</taxon>
        <taxon>Candidatus Ventrousia</taxon>
    </lineage>
</organism>
<dbReference type="PRINTS" id="PR00598">
    <property type="entry name" value="HTHMARR"/>
</dbReference>
<dbReference type="GO" id="GO:0003677">
    <property type="term" value="F:DNA binding"/>
    <property type="evidence" value="ECO:0007669"/>
    <property type="project" value="UniProtKB-KW"/>
</dbReference>
<sequence>MAETRGNLMHNIGLISRCATLYRDARLEHLGISGYQASYVTQICRCPGISQDQLAQKLHVNRSSVTRQLAMLEENGFITRCRSDSDRRLMQVYPTEKMKQALPVVRECFHSWRDSLTEGLSEEEISTLERLLTRLAERAEGLQ</sequence>
<name>A0A9D1IVE0_9CLOT</name>
<dbReference type="GO" id="GO:0003700">
    <property type="term" value="F:DNA-binding transcription factor activity"/>
    <property type="evidence" value="ECO:0007669"/>
    <property type="project" value="InterPro"/>
</dbReference>
<feature type="domain" description="HTH marR-type" evidence="4">
    <location>
        <begin position="5"/>
        <end position="137"/>
    </location>
</feature>
<gene>
    <name evidence="5" type="ORF">IAB67_04080</name>
</gene>
<dbReference type="PANTHER" id="PTHR42756:SF1">
    <property type="entry name" value="TRANSCRIPTIONAL REPRESSOR OF EMRAB OPERON"/>
    <property type="match status" value="1"/>
</dbReference>
<dbReference type="PROSITE" id="PS50995">
    <property type="entry name" value="HTH_MARR_2"/>
    <property type="match status" value="1"/>
</dbReference>
<dbReference type="Pfam" id="PF01047">
    <property type="entry name" value="MarR"/>
    <property type="match status" value="1"/>
</dbReference>
<keyword evidence="2" id="KW-0238">DNA-binding</keyword>
<protein>
    <submittedName>
        <fullName evidence="5">MarR family transcriptional regulator</fullName>
    </submittedName>
</protein>
<accession>A0A9D1IVE0</accession>
<dbReference type="SMART" id="SM00347">
    <property type="entry name" value="HTH_MARR"/>
    <property type="match status" value="1"/>
</dbReference>
<comment type="caution">
    <text evidence="5">The sequence shown here is derived from an EMBL/GenBank/DDBJ whole genome shotgun (WGS) entry which is preliminary data.</text>
</comment>
<evidence type="ECO:0000256" key="2">
    <source>
        <dbReference type="ARBA" id="ARBA00023125"/>
    </source>
</evidence>
<proteinExistence type="predicted"/>
<evidence type="ECO:0000313" key="5">
    <source>
        <dbReference type="EMBL" id="HIU43456.1"/>
    </source>
</evidence>
<dbReference type="SUPFAM" id="SSF46785">
    <property type="entry name" value="Winged helix' DNA-binding domain"/>
    <property type="match status" value="1"/>
</dbReference>
<evidence type="ECO:0000313" key="6">
    <source>
        <dbReference type="Proteomes" id="UP000824073"/>
    </source>
</evidence>
<dbReference type="PANTHER" id="PTHR42756">
    <property type="entry name" value="TRANSCRIPTIONAL REGULATOR, MARR"/>
    <property type="match status" value="1"/>
</dbReference>
<dbReference type="InterPro" id="IPR000835">
    <property type="entry name" value="HTH_MarR-typ"/>
</dbReference>
<dbReference type="AlphaFoldDB" id="A0A9D1IVE0"/>
<evidence type="ECO:0000256" key="3">
    <source>
        <dbReference type="ARBA" id="ARBA00023163"/>
    </source>
</evidence>
<dbReference type="Proteomes" id="UP000824073">
    <property type="component" value="Unassembled WGS sequence"/>
</dbReference>
<dbReference type="EMBL" id="DVMR01000035">
    <property type="protein sequence ID" value="HIU43456.1"/>
    <property type="molecule type" value="Genomic_DNA"/>
</dbReference>
<keyword evidence="3" id="KW-0804">Transcription</keyword>